<accession>A0ABP6T6D1</accession>
<dbReference type="Pfam" id="PF08666">
    <property type="entry name" value="SAF"/>
    <property type="match status" value="1"/>
</dbReference>
<protein>
    <submittedName>
        <fullName evidence="2">SAF domain-containing protein</fullName>
    </submittedName>
</protein>
<gene>
    <name evidence="2" type="ORF">GCM10020369_58570</name>
</gene>
<keyword evidence="3" id="KW-1185">Reference proteome</keyword>
<dbReference type="SMART" id="SM00858">
    <property type="entry name" value="SAF"/>
    <property type="match status" value="1"/>
</dbReference>
<comment type="caution">
    <text evidence="2">The sequence shown here is derived from an EMBL/GenBank/DDBJ whole genome shotgun (WGS) entry which is preliminary data.</text>
</comment>
<dbReference type="Proteomes" id="UP001501676">
    <property type="component" value="Unassembled WGS sequence"/>
</dbReference>
<organism evidence="2 3">
    <name type="scientific">Cryptosporangium minutisporangium</name>
    <dbReference type="NCBI Taxonomy" id="113569"/>
    <lineage>
        <taxon>Bacteria</taxon>
        <taxon>Bacillati</taxon>
        <taxon>Actinomycetota</taxon>
        <taxon>Actinomycetes</taxon>
        <taxon>Cryptosporangiales</taxon>
        <taxon>Cryptosporangiaceae</taxon>
        <taxon>Cryptosporangium</taxon>
    </lineage>
</organism>
<dbReference type="EMBL" id="BAAAYN010000042">
    <property type="protein sequence ID" value="GAA3393352.1"/>
    <property type="molecule type" value="Genomic_DNA"/>
</dbReference>
<dbReference type="RefSeq" id="WP_376981454.1">
    <property type="nucleotide sequence ID" value="NZ_JBHMDE010000052.1"/>
</dbReference>
<dbReference type="CDD" id="cd11614">
    <property type="entry name" value="SAF_CpaB_FlgA_like"/>
    <property type="match status" value="1"/>
</dbReference>
<sequence>MIGGAVLVLVCALGSAYWWSHTSGRIAALAVAADVPAGQVLTDRDLRTVQVAADSTVSLVPASQRESVVGQTAAVPLAAGSLLSRSMLGAPAPPQTGQAMVAMPVDAGRFPPSLTAGSTVTVVAIGTRQDSAPAATPSAVPGGSGPRWPGVVLAVAPAADGRGGAVVTLRMAAADATDVAATGAVALVERHPGEN</sequence>
<dbReference type="InterPro" id="IPR013974">
    <property type="entry name" value="SAF"/>
</dbReference>
<evidence type="ECO:0000313" key="3">
    <source>
        <dbReference type="Proteomes" id="UP001501676"/>
    </source>
</evidence>
<proteinExistence type="predicted"/>
<name>A0ABP6T6D1_9ACTN</name>
<feature type="domain" description="SAF" evidence="1">
    <location>
        <begin position="26"/>
        <end position="89"/>
    </location>
</feature>
<evidence type="ECO:0000313" key="2">
    <source>
        <dbReference type="EMBL" id="GAA3393352.1"/>
    </source>
</evidence>
<reference evidence="3" key="1">
    <citation type="journal article" date="2019" name="Int. J. Syst. Evol. Microbiol.">
        <title>The Global Catalogue of Microorganisms (GCM) 10K type strain sequencing project: providing services to taxonomists for standard genome sequencing and annotation.</title>
        <authorList>
            <consortium name="The Broad Institute Genomics Platform"/>
            <consortium name="The Broad Institute Genome Sequencing Center for Infectious Disease"/>
            <person name="Wu L."/>
            <person name="Ma J."/>
        </authorList>
    </citation>
    <scope>NUCLEOTIDE SEQUENCE [LARGE SCALE GENOMIC DNA]</scope>
    <source>
        <strain evidence="3">JCM 9458</strain>
    </source>
</reference>
<evidence type="ECO:0000259" key="1">
    <source>
        <dbReference type="SMART" id="SM00858"/>
    </source>
</evidence>